<proteinExistence type="predicted"/>
<reference evidence="2 3" key="1">
    <citation type="submission" date="2024-09" db="EMBL/GenBank/DDBJ databases">
        <authorList>
            <person name="Pan X."/>
        </authorList>
    </citation>
    <scope>NUCLEOTIDE SEQUENCE [LARGE SCALE GENOMIC DNA]</scope>
    <source>
        <strain evidence="2 3">B2969</strain>
    </source>
</reference>
<organism evidence="2 3">
    <name type="scientific">Microbacterium alkaliflavum</name>
    <dbReference type="NCBI Taxonomy" id="3248839"/>
    <lineage>
        <taxon>Bacteria</taxon>
        <taxon>Bacillati</taxon>
        <taxon>Actinomycetota</taxon>
        <taxon>Actinomycetes</taxon>
        <taxon>Micrococcales</taxon>
        <taxon>Microbacteriaceae</taxon>
        <taxon>Microbacterium</taxon>
    </lineage>
</organism>
<dbReference type="EMBL" id="JBIQWL010000001">
    <property type="protein sequence ID" value="MFH8249252.1"/>
    <property type="molecule type" value="Genomic_DNA"/>
</dbReference>
<keyword evidence="3" id="KW-1185">Reference proteome</keyword>
<evidence type="ECO:0000313" key="3">
    <source>
        <dbReference type="Proteomes" id="UP001610861"/>
    </source>
</evidence>
<sequence length="110" mass="12318">MGNLYYGVVATPVWMPDRLLAHLKVVISAKLRRNESFTITWPHPAAEMWGSTTIRVQPAIPMRFVFDEPEGEPLDATWLQKLADASTRRGIVLHASDMTESESEPTPDAV</sequence>
<dbReference type="RefSeq" id="WP_396639194.1">
    <property type="nucleotide sequence ID" value="NZ_JBIQWL010000001.1"/>
</dbReference>
<accession>A0ABW7Q339</accession>
<evidence type="ECO:0000259" key="1">
    <source>
        <dbReference type="Pfam" id="PF25355"/>
    </source>
</evidence>
<dbReference type="InterPro" id="IPR057204">
    <property type="entry name" value="DUF7882"/>
</dbReference>
<protein>
    <recommendedName>
        <fullName evidence="1">DUF7882 domain-containing protein</fullName>
    </recommendedName>
</protein>
<dbReference type="Proteomes" id="UP001610861">
    <property type="component" value="Unassembled WGS sequence"/>
</dbReference>
<gene>
    <name evidence="2" type="ORF">ACH3VR_02635</name>
</gene>
<comment type="caution">
    <text evidence="2">The sequence shown here is derived from an EMBL/GenBank/DDBJ whole genome shotgun (WGS) entry which is preliminary data.</text>
</comment>
<dbReference type="Pfam" id="PF25355">
    <property type="entry name" value="DUF7882"/>
    <property type="match status" value="1"/>
</dbReference>
<name>A0ABW7Q339_9MICO</name>
<evidence type="ECO:0000313" key="2">
    <source>
        <dbReference type="EMBL" id="MFH8249252.1"/>
    </source>
</evidence>
<feature type="domain" description="DUF7882" evidence="1">
    <location>
        <begin position="1"/>
        <end position="93"/>
    </location>
</feature>